<keyword evidence="2" id="KW-0949">S-adenosyl-L-methionine</keyword>
<dbReference type="Proteomes" id="UP001154312">
    <property type="component" value="Unassembled WGS sequence"/>
</dbReference>
<evidence type="ECO:0000256" key="4">
    <source>
        <dbReference type="ARBA" id="ARBA00023004"/>
    </source>
</evidence>
<evidence type="ECO:0000256" key="5">
    <source>
        <dbReference type="ARBA" id="ARBA00023014"/>
    </source>
</evidence>
<dbReference type="EMBL" id="JAKOAV010000002">
    <property type="protein sequence ID" value="MDF9407130.1"/>
    <property type="molecule type" value="Genomic_DNA"/>
</dbReference>
<dbReference type="SFLD" id="SFLDS00029">
    <property type="entry name" value="Radical_SAM"/>
    <property type="match status" value="1"/>
</dbReference>
<dbReference type="GO" id="GO:0046872">
    <property type="term" value="F:metal ion binding"/>
    <property type="evidence" value="ECO:0007669"/>
    <property type="project" value="UniProtKB-KW"/>
</dbReference>
<dbReference type="SFLD" id="SFLDG01067">
    <property type="entry name" value="SPASM/twitch_domain_containing"/>
    <property type="match status" value="1"/>
</dbReference>
<proteinExistence type="inferred from homology"/>
<dbReference type="GO" id="GO:0051536">
    <property type="term" value="F:iron-sulfur cluster binding"/>
    <property type="evidence" value="ECO:0007669"/>
    <property type="project" value="UniProtKB-KW"/>
</dbReference>
<evidence type="ECO:0000256" key="6">
    <source>
        <dbReference type="ARBA" id="ARBA00023601"/>
    </source>
</evidence>
<feature type="domain" description="Radical SAM core" evidence="7">
    <location>
        <begin position="71"/>
        <end position="203"/>
    </location>
</feature>
<evidence type="ECO:0000313" key="10">
    <source>
        <dbReference type="Proteomes" id="UP001154312"/>
    </source>
</evidence>
<evidence type="ECO:0000259" key="8">
    <source>
        <dbReference type="Pfam" id="PF13186"/>
    </source>
</evidence>
<keyword evidence="3" id="KW-0479">Metal-binding</keyword>
<dbReference type="InterPro" id="IPR058240">
    <property type="entry name" value="rSAM_sf"/>
</dbReference>
<dbReference type="CDD" id="cd01335">
    <property type="entry name" value="Radical_SAM"/>
    <property type="match status" value="1"/>
</dbReference>
<dbReference type="RefSeq" id="WP_277442306.1">
    <property type="nucleotide sequence ID" value="NZ_JAKOAV010000002.1"/>
</dbReference>
<feature type="domain" description="4Fe4S-binding SPASM" evidence="8">
    <location>
        <begin position="302"/>
        <end position="364"/>
    </location>
</feature>
<comment type="cofactor">
    <cofactor evidence="1">
        <name>[4Fe-4S] cluster</name>
        <dbReference type="ChEBI" id="CHEBI:49883"/>
    </cofactor>
</comment>
<evidence type="ECO:0000256" key="1">
    <source>
        <dbReference type="ARBA" id="ARBA00001966"/>
    </source>
</evidence>
<dbReference type="Gene3D" id="3.20.20.70">
    <property type="entry name" value="Aldolase class I"/>
    <property type="match status" value="1"/>
</dbReference>
<evidence type="ECO:0000256" key="2">
    <source>
        <dbReference type="ARBA" id="ARBA00022691"/>
    </source>
</evidence>
<organism evidence="9 10">
    <name type="scientific">Pelotomaculum isophthalicicum JI</name>
    <dbReference type="NCBI Taxonomy" id="947010"/>
    <lineage>
        <taxon>Bacteria</taxon>
        <taxon>Bacillati</taxon>
        <taxon>Bacillota</taxon>
        <taxon>Clostridia</taxon>
        <taxon>Eubacteriales</taxon>
        <taxon>Desulfotomaculaceae</taxon>
        <taxon>Pelotomaculum</taxon>
    </lineage>
</organism>
<evidence type="ECO:0000256" key="3">
    <source>
        <dbReference type="ARBA" id="ARBA00022723"/>
    </source>
</evidence>
<keyword evidence="4" id="KW-0408">Iron</keyword>
<comment type="caution">
    <text evidence="9">The sequence shown here is derived from an EMBL/GenBank/DDBJ whole genome shotgun (WGS) entry which is preliminary data.</text>
</comment>
<dbReference type="AlphaFoldDB" id="A0A9X4GXS9"/>
<keyword evidence="5" id="KW-0411">Iron-sulfur</keyword>
<dbReference type="InterPro" id="IPR023885">
    <property type="entry name" value="4Fe4S-binding_SPASM_dom"/>
</dbReference>
<name>A0A9X4GXS9_9FIRM</name>
<dbReference type="PANTHER" id="PTHR43273:SF3">
    <property type="entry name" value="ANAEROBIC SULFATASE-MATURATING ENZYME HOMOLOG ASLB-RELATED"/>
    <property type="match status" value="1"/>
</dbReference>
<reference evidence="9" key="1">
    <citation type="submission" date="2022-02" db="EMBL/GenBank/DDBJ databases">
        <authorList>
            <person name="Leng L."/>
        </authorList>
    </citation>
    <scope>NUCLEOTIDE SEQUENCE</scope>
    <source>
        <strain evidence="9">JI</strain>
    </source>
</reference>
<dbReference type="SUPFAM" id="SSF102114">
    <property type="entry name" value="Radical SAM enzymes"/>
    <property type="match status" value="1"/>
</dbReference>
<dbReference type="PANTHER" id="PTHR43273">
    <property type="entry name" value="ANAEROBIC SULFATASE-MATURATING ENZYME HOMOLOG ASLB-RELATED"/>
    <property type="match status" value="1"/>
</dbReference>
<evidence type="ECO:0000313" key="9">
    <source>
        <dbReference type="EMBL" id="MDF9407130.1"/>
    </source>
</evidence>
<dbReference type="InterPro" id="IPR013785">
    <property type="entry name" value="Aldolase_TIM"/>
</dbReference>
<protein>
    <submittedName>
        <fullName evidence="9">Radical SAM protein</fullName>
    </submittedName>
</protein>
<comment type="similarity">
    <text evidence="6">Belongs to the radical SAM superfamily. Anaerobic sulfatase-maturating enzyme family.</text>
</comment>
<dbReference type="GO" id="GO:0016491">
    <property type="term" value="F:oxidoreductase activity"/>
    <property type="evidence" value="ECO:0007669"/>
    <property type="project" value="InterPro"/>
</dbReference>
<sequence>MGISDYGAWLEQAAVFIREYARINPGYSPRVLTDILKRKYLLDNEDAEKLTNLAVKELNRAKLGLAALELNLTFNCNLTCEYCFIREKSAHDRMNFTTARNAIDLLMERASFPMVNITLIGGEPLLEFNLIKQIVPYALEAAKKRNLAITWAVTTNGTLVSEDILKFFSQYNINMLLSMDGGPETHGRYRRTKNGEGTWHKIAYSIPLMKMYQPWLGVRMTVSNAAIDSMREDFKQLVDLGINQFIIAPAQGAKSWSREEITRYGLNLLKILMDYHALKQKGVPIFIEEFEKGENEYSGWGCRAGSTSLAVAPNGDVSPCSKLLGLTGEVGRCIVGNVNTEIDVHLLEPFKNPIIRQQQSCKRCSRKCTGGCYAVNFEQTGDHFTPSEENCLFWVVCQEAKRISGLMRSGYNIHNRFITKERWG</sequence>
<dbReference type="SFLD" id="SFLDG01386">
    <property type="entry name" value="main_SPASM_domain-containing"/>
    <property type="match status" value="1"/>
</dbReference>
<dbReference type="SFLD" id="SFLDG01384">
    <property type="entry name" value="thioether_bond_formation_requi"/>
    <property type="match status" value="1"/>
</dbReference>
<accession>A0A9X4GXS9</accession>
<dbReference type="NCBIfam" id="TIGR04085">
    <property type="entry name" value="rSAM_more_4Fe4S"/>
    <property type="match status" value="1"/>
</dbReference>
<dbReference type="Pfam" id="PF13186">
    <property type="entry name" value="SPASM"/>
    <property type="match status" value="1"/>
</dbReference>
<evidence type="ECO:0000259" key="7">
    <source>
        <dbReference type="Pfam" id="PF04055"/>
    </source>
</evidence>
<dbReference type="Pfam" id="PF04055">
    <property type="entry name" value="Radical_SAM"/>
    <property type="match status" value="1"/>
</dbReference>
<dbReference type="InterPro" id="IPR007197">
    <property type="entry name" value="rSAM"/>
</dbReference>
<keyword evidence="10" id="KW-1185">Reference proteome</keyword>
<gene>
    <name evidence="9" type="ORF">L7E55_01955</name>
</gene>
<dbReference type="InterPro" id="IPR023867">
    <property type="entry name" value="Sulphatase_maturase_rSAM"/>
</dbReference>